<comment type="caution">
    <text evidence="1">The sequence shown here is derived from an EMBL/GenBank/DDBJ whole genome shotgun (WGS) entry which is preliminary data.</text>
</comment>
<sequence>MKSIQILGNLAGSDPFGPDPVILRKRGVPIKKRKFEDYKKKIEDENYIDFAIDKIAMELSHFLSK</sequence>
<evidence type="ECO:0000313" key="2">
    <source>
        <dbReference type="Proteomes" id="UP000232196"/>
    </source>
</evidence>
<gene>
    <name evidence="1" type="ORF">CH357_05905</name>
</gene>
<organism evidence="1 2">
    <name type="scientific">Leptospira hartskeerlii</name>
    <dbReference type="NCBI Taxonomy" id="2023177"/>
    <lineage>
        <taxon>Bacteria</taxon>
        <taxon>Pseudomonadati</taxon>
        <taxon>Spirochaetota</taxon>
        <taxon>Spirochaetia</taxon>
        <taxon>Leptospirales</taxon>
        <taxon>Leptospiraceae</taxon>
        <taxon>Leptospira</taxon>
    </lineage>
</organism>
<proteinExistence type="predicted"/>
<dbReference type="OrthoDB" id="332009at2"/>
<protein>
    <submittedName>
        <fullName evidence="1">Uncharacterized protein</fullName>
    </submittedName>
</protein>
<dbReference type="Proteomes" id="UP000232196">
    <property type="component" value="Unassembled WGS sequence"/>
</dbReference>
<dbReference type="RefSeq" id="WP_008590301.1">
    <property type="nucleotide sequence ID" value="NZ_NPDL01000003.1"/>
</dbReference>
<evidence type="ECO:0000313" key="1">
    <source>
        <dbReference type="EMBL" id="PJZ26036.1"/>
    </source>
</evidence>
<keyword evidence="2" id="KW-1185">Reference proteome</keyword>
<accession>A0A2M9XEB6</accession>
<dbReference type="AlphaFoldDB" id="A0A2M9XEB6"/>
<name>A0A2M9XEB6_9LEPT</name>
<reference evidence="1 2" key="1">
    <citation type="submission" date="2017-07" db="EMBL/GenBank/DDBJ databases">
        <title>Leptospira spp. isolated from tropical soils.</title>
        <authorList>
            <person name="Thibeaux R."/>
            <person name="Iraola G."/>
            <person name="Ferres I."/>
            <person name="Bierque E."/>
            <person name="Girault D."/>
            <person name="Soupe-Gilbert M.-E."/>
            <person name="Picardeau M."/>
            <person name="Goarant C."/>
        </authorList>
    </citation>
    <scope>NUCLEOTIDE SEQUENCE [LARGE SCALE GENOMIC DNA]</scope>
    <source>
        <strain evidence="1 2">MCA1-C-A1</strain>
    </source>
</reference>
<dbReference type="EMBL" id="NPDN01000003">
    <property type="protein sequence ID" value="PJZ26036.1"/>
    <property type="molecule type" value="Genomic_DNA"/>
</dbReference>